<dbReference type="EMBL" id="JAGGMR010000001">
    <property type="protein sequence ID" value="MBP2187455.1"/>
    <property type="molecule type" value="Genomic_DNA"/>
</dbReference>
<evidence type="ECO:0000313" key="1">
    <source>
        <dbReference type="EMBL" id="MBP2187455.1"/>
    </source>
</evidence>
<gene>
    <name evidence="1" type="ORF">BJ987_000356</name>
</gene>
<keyword evidence="2" id="KW-1185">Reference proteome</keyword>
<organism evidence="1 2">
    <name type="scientific">Nocardia goodfellowii</name>
    <dbReference type="NCBI Taxonomy" id="882446"/>
    <lineage>
        <taxon>Bacteria</taxon>
        <taxon>Bacillati</taxon>
        <taxon>Actinomycetota</taxon>
        <taxon>Actinomycetes</taxon>
        <taxon>Mycobacteriales</taxon>
        <taxon>Nocardiaceae</taxon>
        <taxon>Nocardia</taxon>
    </lineage>
</organism>
<accession>A0ABS4Q6Y7</accession>
<name>A0ABS4Q6Y7_9NOCA</name>
<evidence type="ECO:0000313" key="2">
    <source>
        <dbReference type="Proteomes" id="UP001519325"/>
    </source>
</evidence>
<reference evidence="1 2" key="1">
    <citation type="submission" date="2021-03" db="EMBL/GenBank/DDBJ databases">
        <title>Sequencing the genomes of 1000 actinobacteria strains.</title>
        <authorList>
            <person name="Klenk H.-P."/>
        </authorList>
    </citation>
    <scope>NUCLEOTIDE SEQUENCE [LARGE SCALE GENOMIC DNA]</scope>
    <source>
        <strain evidence="1 2">DSM 45516</strain>
    </source>
</reference>
<sequence length="165" mass="18799">MMRSVEITAALTGPIDREHRSRLYWERLIEFSLDCFICERAGRTTILKYGAERAICSGDTEHGQHFSAARISSFDHTHGSDRIVLRSIVDFWWAPFDDTKRDLQAVAPTKTPWVRLHLGYSCPHKDEAGKESIQTNLVRPYELTCAHCETLIAVNEESPAIRLLA</sequence>
<comment type="caution">
    <text evidence="1">The sequence shown here is derived from an EMBL/GenBank/DDBJ whole genome shotgun (WGS) entry which is preliminary data.</text>
</comment>
<dbReference type="Proteomes" id="UP001519325">
    <property type="component" value="Unassembled WGS sequence"/>
</dbReference>
<dbReference type="RefSeq" id="WP_209884064.1">
    <property type="nucleotide sequence ID" value="NZ_JAGGMR010000001.1"/>
</dbReference>
<protein>
    <submittedName>
        <fullName evidence="1">Uncharacterized protein</fullName>
    </submittedName>
</protein>
<proteinExistence type="predicted"/>